<protein>
    <recommendedName>
        <fullName evidence="4">Small ribosomal subunit protein uS15c</fullName>
    </recommendedName>
</protein>
<evidence type="ECO:0000313" key="6">
    <source>
        <dbReference type="EMBL" id="GAQ80456.1"/>
    </source>
</evidence>
<keyword evidence="7" id="KW-1185">Reference proteome</keyword>
<dbReference type="PANTHER" id="PTHR23321">
    <property type="entry name" value="RIBOSOMAL PROTEIN S15, BACTERIAL AND ORGANELLAR"/>
    <property type="match status" value="1"/>
</dbReference>
<dbReference type="NCBIfam" id="TIGR00952">
    <property type="entry name" value="S15_bact"/>
    <property type="match status" value="1"/>
</dbReference>
<organism evidence="6 7">
    <name type="scientific">Klebsormidium nitens</name>
    <name type="common">Green alga</name>
    <name type="synonym">Ulothrix nitens</name>
    <dbReference type="NCBI Taxonomy" id="105231"/>
    <lineage>
        <taxon>Eukaryota</taxon>
        <taxon>Viridiplantae</taxon>
        <taxon>Streptophyta</taxon>
        <taxon>Klebsormidiophyceae</taxon>
        <taxon>Klebsormidiales</taxon>
        <taxon>Klebsormidiaceae</taxon>
        <taxon>Klebsormidium</taxon>
    </lineage>
</organism>
<dbReference type="STRING" id="105231.A0A0U9I6M8"/>
<reference evidence="6 7" key="1">
    <citation type="journal article" date="2014" name="Nat. Commun.">
        <title>Klebsormidium flaccidum genome reveals primary factors for plant terrestrial adaptation.</title>
        <authorList>
            <person name="Hori K."/>
            <person name="Maruyama F."/>
            <person name="Fujisawa T."/>
            <person name="Togashi T."/>
            <person name="Yamamoto N."/>
            <person name="Seo M."/>
            <person name="Sato S."/>
            <person name="Yamada T."/>
            <person name="Mori H."/>
            <person name="Tajima N."/>
            <person name="Moriyama T."/>
            <person name="Ikeuchi M."/>
            <person name="Watanabe M."/>
            <person name="Wada H."/>
            <person name="Kobayashi K."/>
            <person name="Saito M."/>
            <person name="Masuda T."/>
            <person name="Sasaki-Sekimoto Y."/>
            <person name="Mashiguchi K."/>
            <person name="Awai K."/>
            <person name="Shimojima M."/>
            <person name="Masuda S."/>
            <person name="Iwai M."/>
            <person name="Nobusawa T."/>
            <person name="Narise T."/>
            <person name="Kondo S."/>
            <person name="Saito H."/>
            <person name="Sato R."/>
            <person name="Murakawa M."/>
            <person name="Ihara Y."/>
            <person name="Oshima-Yamada Y."/>
            <person name="Ohtaka K."/>
            <person name="Satoh M."/>
            <person name="Sonobe K."/>
            <person name="Ishii M."/>
            <person name="Ohtani R."/>
            <person name="Kanamori-Sato M."/>
            <person name="Honoki R."/>
            <person name="Miyazaki D."/>
            <person name="Mochizuki H."/>
            <person name="Umetsu J."/>
            <person name="Higashi K."/>
            <person name="Shibata D."/>
            <person name="Kamiya Y."/>
            <person name="Sato N."/>
            <person name="Nakamura Y."/>
            <person name="Tabata S."/>
            <person name="Ida S."/>
            <person name="Kurokawa K."/>
            <person name="Ohta H."/>
        </authorList>
    </citation>
    <scope>NUCLEOTIDE SEQUENCE [LARGE SCALE GENOMIC DNA]</scope>
    <source>
        <strain evidence="6 7">NIES-2285</strain>
    </source>
</reference>
<proteinExistence type="inferred from homology"/>
<keyword evidence="2 5" id="KW-0689">Ribosomal protein</keyword>
<dbReference type="Gene3D" id="1.10.287.10">
    <property type="entry name" value="S15/NS1, RNA-binding"/>
    <property type="match status" value="1"/>
</dbReference>
<dbReference type="AlphaFoldDB" id="A0A0U9I6M8"/>
<comment type="similarity">
    <text evidence="1 5">Belongs to the universal ribosomal protein uS15 family.</text>
</comment>
<dbReference type="Pfam" id="PF00312">
    <property type="entry name" value="Ribosomal_S15"/>
    <property type="match status" value="1"/>
</dbReference>
<dbReference type="GO" id="GO:0003735">
    <property type="term" value="F:structural constituent of ribosome"/>
    <property type="evidence" value="ECO:0007669"/>
    <property type="project" value="InterPro"/>
</dbReference>
<dbReference type="PANTHER" id="PTHR23321:SF26">
    <property type="entry name" value="SMALL RIBOSOMAL SUBUNIT PROTEIN US15M"/>
    <property type="match status" value="1"/>
</dbReference>
<dbReference type="Gene3D" id="6.10.250.3130">
    <property type="match status" value="1"/>
</dbReference>
<dbReference type="InterPro" id="IPR009068">
    <property type="entry name" value="uS15_NS1_RNA-bd_sf"/>
</dbReference>
<dbReference type="SMART" id="SM01387">
    <property type="entry name" value="Ribosomal_S15"/>
    <property type="match status" value="1"/>
</dbReference>
<dbReference type="InterPro" id="IPR005290">
    <property type="entry name" value="Ribosomal_uS15_bac-type"/>
</dbReference>
<evidence type="ECO:0000256" key="1">
    <source>
        <dbReference type="ARBA" id="ARBA00008434"/>
    </source>
</evidence>
<gene>
    <name evidence="6" type="ORF">KFL_000540310</name>
</gene>
<dbReference type="InterPro" id="IPR000589">
    <property type="entry name" value="Ribosomal_uS15"/>
</dbReference>
<evidence type="ECO:0000313" key="7">
    <source>
        <dbReference type="Proteomes" id="UP000054558"/>
    </source>
</evidence>
<dbReference type="FunFam" id="1.10.287.10:FF:000002">
    <property type="entry name" value="30S ribosomal protein S15"/>
    <property type="match status" value="1"/>
</dbReference>
<dbReference type="HAMAP" id="MF_01343_B">
    <property type="entry name" value="Ribosomal_uS15_B"/>
    <property type="match status" value="1"/>
</dbReference>
<dbReference type="GO" id="GO:0005840">
    <property type="term" value="C:ribosome"/>
    <property type="evidence" value="ECO:0007669"/>
    <property type="project" value="UniProtKB-KW"/>
</dbReference>
<dbReference type="OrthoDB" id="441444at2759"/>
<sequence>MGFLLRTVFKRVLQPLSGSALSSAAEEAPSVMAAALLLRSSFTKVALKGASFSTGLNASPLRVAPAVTPAIRAINAPPADFSRDRQNASARLSFDDVFGASQDAANEALLGRYFDAGHGSSIEKHKLKKSELVTEFQRFEGDTGCTEVQVALLTERIKYMTTHLLEHKKDFSSRRGLEKMLGQRRRLLVYLRRTKPDRYGVLIQALGLRDRAPVSRQSMTKKTVKIKTKSGKRK</sequence>
<dbReference type="Proteomes" id="UP000054558">
    <property type="component" value="Unassembled WGS sequence"/>
</dbReference>
<dbReference type="GO" id="GO:1990904">
    <property type="term" value="C:ribonucleoprotein complex"/>
    <property type="evidence" value="ECO:0007669"/>
    <property type="project" value="UniProtKB-KW"/>
</dbReference>
<dbReference type="PROSITE" id="PS00362">
    <property type="entry name" value="RIBOSOMAL_S15"/>
    <property type="match status" value="1"/>
</dbReference>
<dbReference type="GO" id="GO:0006412">
    <property type="term" value="P:translation"/>
    <property type="evidence" value="ECO:0007669"/>
    <property type="project" value="InterPro"/>
</dbReference>
<dbReference type="GO" id="GO:0005737">
    <property type="term" value="C:cytoplasm"/>
    <property type="evidence" value="ECO:0007669"/>
    <property type="project" value="UniProtKB-ARBA"/>
</dbReference>
<name>A0A0U9I6M8_KLENI</name>
<dbReference type="SUPFAM" id="SSF47060">
    <property type="entry name" value="S15/NS1 RNA-binding domain"/>
    <property type="match status" value="1"/>
</dbReference>
<evidence type="ECO:0000256" key="4">
    <source>
        <dbReference type="ARBA" id="ARBA00035250"/>
    </source>
</evidence>
<dbReference type="CDD" id="cd00353">
    <property type="entry name" value="Ribosomal_S15p_S13e"/>
    <property type="match status" value="1"/>
</dbReference>
<accession>A0A0U9I6M8</accession>
<keyword evidence="3 5" id="KW-0687">Ribonucleoprotein</keyword>
<dbReference type="EMBL" id="DF237003">
    <property type="protein sequence ID" value="GAQ80456.1"/>
    <property type="molecule type" value="Genomic_DNA"/>
</dbReference>
<evidence type="ECO:0000256" key="2">
    <source>
        <dbReference type="ARBA" id="ARBA00022980"/>
    </source>
</evidence>
<evidence type="ECO:0000256" key="3">
    <source>
        <dbReference type="ARBA" id="ARBA00023274"/>
    </source>
</evidence>
<evidence type="ECO:0000256" key="5">
    <source>
        <dbReference type="RuleBase" id="RU003919"/>
    </source>
</evidence>